<gene>
    <name evidence="3" type="ORF">DYBT9623_02919</name>
</gene>
<feature type="compositionally biased region" description="Basic and acidic residues" evidence="1">
    <location>
        <begin position="37"/>
        <end position="56"/>
    </location>
</feature>
<feature type="region of interest" description="Disordered" evidence="1">
    <location>
        <begin position="1"/>
        <end position="115"/>
    </location>
</feature>
<evidence type="ECO:0000256" key="1">
    <source>
        <dbReference type="SAM" id="MobiDB-lite"/>
    </source>
</evidence>
<dbReference type="RefSeq" id="WP_215234226.1">
    <property type="nucleotide sequence ID" value="NZ_CAJRAU010000003.1"/>
</dbReference>
<comment type="caution">
    <text evidence="3">The sequence shown here is derived from an EMBL/GenBank/DDBJ whole genome shotgun (WGS) entry which is preliminary data.</text>
</comment>
<sequence length="115" mass="12361">MVHGSATGARAAENLRNDNGRVNASSTESSGRGSNHLKPDHKAQGDHSTFRTDPKKGKTTNTATYKENPKHPSGFQETKRVDVTGNSHGGVPTPHVKEPGTKTVRPARKDEIPNQ</sequence>
<proteinExistence type="predicted"/>
<evidence type="ECO:0000313" key="3">
    <source>
        <dbReference type="EMBL" id="CAG5070179.1"/>
    </source>
</evidence>
<dbReference type="EMBL" id="CAJRAU010000003">
    <property type="protein sequence ID" value="CAG5070179.1"/>
    <property type="molecule type" value="Genomic_DNA"/>
</dbReference>
<organism evidence="3 4">
    <name type="scientific">Dyadobacter linearis</name>
    <dbReference type="NCBI Taxonomy" id="2823330"/>
    <lineage>
        <taxon>Bacteria</taxon>
        <taxon>Pseudomonadati</taxon>
        <taxon>Bacteroidota</taxon>
        <taxon>Cytophagia</taxon>
        <taxon>Cytophagales</taxon>
        <taxon>Spirosomataceae</taxon>
        <taxon>Dyadobacter</taxon>
    </lineage>
</organism>
<accession>A0ABM8URS5</accession>
<dbReference type="Pfam" id="PF15529">
    <property type="entry name" value="Ntox24"/>
    <property type="match status" value="1"/>
</dbReference>
<evidence type="ECO:0000313" key="4">
    <source>
        <dbReference type="Proteomes" id="UP000679725"/>
    </source>
</evidence>
<dbReference type="InterPro" id="IPR029114">
    <property type="entry name" value="Ntox24"/>
</dbReference>
<evidence type="ECO:0000259" key="2">
    <source>
        <dbReference type="Pfam" id="PF15529"/>
    </source>
</evidence>
<reference evidence="3 4" key="1">
    <citation type="submission" date="2021-04" db="EMBL/GenBank/DDBJ databases">
        <authorList>
            <person name="Rodrigo-Torres L."/>
            <person name="Arahal R. D."/>
            <person name="Lucena T."/>
        </authorList>
    </citation>
    <scope>NUCLEOTIDE SEQUENCE [LARGE SCALE GENOMIC DNA]</scope>
    <source>
        <strain evidence="3 4">CECT 9623</strain>
    </source>
</reference>
<name>A0ABM8URS5_9BACT</name>
<keyword evidence="4" id="KW-1185">Reference proteome</keyword>
<feature type="compositionally biased region" description="Polar residues" evidence="1">
    <location>
        <begin position="20"/>
        <end position="33"/>
    </location>
</feature>
<dbReference type="Proteomes" id="UP000679725">
    <property type="component" value="Unassembled WGS sequence"/>
</dbReference>
<feature type="domain" description="Bacterial toxin 24" evidence="2">
    <location>
        <begin position="33"/>
        <end position="98"/>
    </location>
</feature>
<protein>
    <recommendedName>
        <fullName evidence="2">Bacterial toxin 24 domain-containing protein</fullName>
    </recommendedName>
</protein>